<evidence type="ECO:0000313" key="11">
    <source>
        <dbReference type="Proteomes" id="UP001244011"/>
    </source>
</evidence>
<comment type="subcellular location">
    <subcellularLocation>
        <location evidence="1">Nucleus</location>
    </subcellularLocation>
</comment>
<feature type="domain" description="Zn(2)-C6 fungal-type" evidence="9">
    <location>
        <begin position="12"/>
        <end position="41"/>
    </location>
</feature>
<dbReference type="InterPro" id="IPR007219">
    <property type="entry name" value="XnlR_reg_dom"/>
</dbReference>
<keyword evidence="5" id="KW-0238">DNA-binding</keyword>
<dbReference type="RefSeq" id="XP_060281141.1">
    <property type="nucleotide sequence ID" value="XM_060431754.1"/>
</dbReference>
<keyword evidence="7" id="KW-0539">Nucleus</keyword>
<accession>A0AAJ0BWY3</accession>
<dbReference type="Pfam" id="PF00172">
    <property type="entry name" value="Zn_clus"/>
    <property type="match status" value="1"/>
</dbReference>
<dbReference type="EMBL" id="MU839017">
    <property type="protein sequence ID" value="KAK1764928.1"/>
    <property type="molecule type" value="Genomic_DNA"/>
</dbReference>
<dbReference type="GO" id="GO:0006351">
    <property type="term" value="P:DNA-templated transcription"/>
    <property type="evidence" value="ECO:0007669"/>
    <property type="project" value="InterPro"/>
</dbReference>
<evidence type="ECO:0000256" key="5">
    <source>
        <dbReference type="ARBA" id="ARBA00023125"/>
    </source>
</evidence>
<evidence type="ECO:0000256" key="8">
    <source>
        <dbReference type="SAM" id="MobiDB-lite"/>
    </source>
</evidence>
<dbReference type="CDD" id="cd12148">
    <property type="entry name" value="fungal_TF_MHR"/>
    <property type="match status" value="1"/>
</dbReference>
<feature type="region of interest" description="Disordered" evidence="8">
    <location>
        <begin position="93"/>
        <end position="125"/>
    </location>
</feature>
<gene>
    <name evidence="10" type="ORF">QBC33DRAFT_593671</name>
</gene>
<evidence type="ECO:0000259" key="9">
    <source>
        <dbReference type="PROSITE" id="PS50048"/>
    </source>
</evidence>
<keyword evidence="4" id="KW-0805">Transcription regulation</keyword>
<dbReference type="SMART" id="SM00066">
    <property type="entry name" value="GAL4"/>
    <property type="match status" value="1"/>
</dbReference>
<dbReference type="GeneID" id="85314941"/>
<keyword evidence="3" id="KW-0862">Zinc</keyword>
<evidence type="ECO:0000256" key="3">
    <source>
        <dbReference type="ARBA" id="ARBA00022833"/>
    </source>
</evidence>
<dbReference type="GO" id="GO:0003677">
    <property type="term" value="F:DNA binding"/>
    <property type="evidence" value="ECO:0007669"/>
    <property type="project" value="UniProtKB-KW"/>
</dbReference>
<keyword evidence="11" id="KW-1185">Reference proteome</keyword>
<proteinExistence type="predicted"/>
<dbReference type="InterPro" id="IPR051615">
    <property type="entry name" value="Transcr_Regulatory_Elem"/>
</dbReference>
<evidence type="ECO:0000256" key="1">
    <source>
        <dbReference type="ARBA" id="ARBA00004123"/>
    </source>
</evidence>
<dbReference type="Proteomes" id="UP001244011">
    <property type="component" value="Unassembled WGS sequence"/>
</dbReference>
<keyword evidence="2" id="KW-0479">Metal-binding</keyword>
<dbReference type="GO" id="GO:0005634">
    <property type="term" value="C:nucleus"/>
    <property type="evidence" value="ECO:0007669"/>
    <property type="project" value="UniProtKB-SubCell"/>
</dbReference>
<sequence length="574" mass="64666">MNTTSTPKKRISCKRCQFRKLRCSRTEPCENCTVANHICEYRELDRKRRPASAEYVAGLENRIAWLESYIRRVQAVPPQERDVILKQTHFGDHHLTSTSQTPPGEPSAGAAGPVRRRQANLEPGPQGSLIYHGPTSIYHAQLGALTGNGTGGCIMGQPAHPSSFSANDDSNFDHVAEHFGINMHNELITDALMQFFKWQYPHFMFIYREAFLRDHFGDRRNCKYWSSALLLSVCALGLLMSPEDLDRQSSEQFFVAAETILIVSGLTRPSIATVQAFLCLAFYEIGRGNLSKGWGFSGIAFRMAQDLGFQRDPKYWASHDTSLATAEDVEIRRRIYWGCYTSDKLISLILGRPVYFFYADAEVEVLERLPDFPEMENWLPVGFDKREGDFGEAKPLIPCFQAQIRISSIIERMLATVFSSRSTLDVLGQQACLDSLNLDLSRLQSSLPHCAQWCKWEPPSSRLIPCVAALHLLFHSARIALNFDSATSDDATADQKSAREYCLSSARDVTAILRKYRSQYGLRYAPFVLIYGLVQAARCLAVFGALEESSYLARALDECSMTWKLGQQMRGPVL</sequence>
<evidence type="ECO:0000256" key="2">
    <source>
        <dbReference type="ARBA" id="ARBA00022723"/>
    </source>
</evidence>
<dbReference type="PANTHER" id="PTHR31313:SF81">
    <property type="entry name" value="TY1 ENHANCER ACTIVATOR"/>
    <property type="match status" value="1"/>
</dbReference>
<evidence type="ECO:0000256" key="4">
    <source>
        <dbReference type="ARBA" id="ARBA00023015"/>
    </source>
</evidence>
<evidence type="ECO:0000313" key="10">
    <source>
        <dbReference type="EMBL" id="KAK1764928.1"/>
    </source>
</evidence>
<name>A0AAJ0BWY3_9PEZI</name>
<dbReference type="SMART" id="SM00906">
    <property type="entry name" value="Fungal_trans"/>
    <property type="match status" value="1"/>
</dbReference>
<keyword evidence="6" id="KW-0804">Transcription</keyword>
<dbReference type="SUPFAM" id="SSF57701">
    <property type="entry name" value="Zn2/Cys6 DNA-binding domain"/>
    <property type="match status" value="1"/>
</dbReference>
<dbReference type="Gene3D" id="4.10.240.10">
    <property type="entry name" value="Zn(2)-C6 fungal-type DNA-binding domain"/>
    <property type="match status" value="1"/>
</dbReference>
<dbReference type="InterPro" id="IPR001138">
    <property type="entry name" value="Zn2Cys6_DnaBD"/>
</dbReference>
<dbReference type="Pfam" id="PF04082">
    <property type="entry name" value="Fungal_trans"/>
    <property type="match status" value="1"/>
</dbReference>
<dbReference type="GO" id="GO:0008270">
    <property type="term" value="F:zinc ion binding"/>
    <property type="evidence" value="ECO:0007669"/>
    <property type="project" value="InterPro"/>
</dbReference>
<evidence type="ECO:0000256" key="7">
    <source>
        <dbReference type="ARBA" id="ARBA00023242"/>
    </source>
</evidence>
<dbReference type="CDD" id="cd00067">
    <property type="entry name" value="GAL4"/>
    <property type="match status" value="1"/>
</dbReference>
<dbReference type="PROSITE" id="PS50048">
    <property type="entry name" value="ZN2_CY6_FUNGAL_2"/>
    <property type="match status" value="1"/>
</dbReference>
<comment type="caution">
    <text evidence="10">The sequence shown here is derived from an EMBL/GenBank/DDBJ whole genome shotgun (WGS) entry which is preliminary data.</text>
</comment>
<evidence type="ECO:0000256" key="6">
    <source>
        <dbReference type="ARBA" id="ARBA00023163"/>
    </source>
</evidence>
<protein>
    <submittedName>
        <fullName evidence="10">Transcriptional regulatory protein</fullName>
    </submittedName>
</protein>
<dbReference type="PANTHER" id="PTHR31313">
    <property type="entry name" value="TY1 ENHANCER ACTIVATOR"/>
    <property type="match status" value="1"/>
</dbReference>
<dbReference type="AlphaFoldDB" id="A0AAJ0BWY3"/>
<reference evidence="10" key="1">
    <citation type="submission" date="2023-06" db="EMBL/GenBank/DDBJ databases">
        <title>Genome-scale phylogeny and comparative genomics of the fungal order Sordariales.</title>
        <authorList>
            <consortium name="Lawrence Berkeley National Laboratory"/>
            <person name="Hensen N."/>
            <person name="Bonometti L."/>
            <person name="Westerberg I."/>
            <person name="Brannstrom I.O."/>
            <person name="Guillou S."/>
            <person name="Cros-Aarteil S."/>
            <person name="Calhoun S."/>
            <person name="Haridas S."/>
            <person name="Kuo A."/>
            <person name="Mondo S."/>
            <person name="Pangilinan J."/>
            <person name="Riley R."/>
            <person name="Labutti K."/>
            <person name="Andreopoulos B."/>
            <person name="Lipzen A."/>
            <person name="Chen C."/>
            <person name="Yanf M."/>
            <person name="Daum C."/>
            <person name="Ng V."/>
            <person name="Clum A."/>
            <person name="Steindorff A."/>
            <person name="Ohm R."/>
            <person name="Martin F."/>
            <person name="Silar P."/>
            <person name="Natvig D."/>
            <person name="Lalanne C."/>
            <person name="Gautier V."/>
            <person name="Ament-Velasquez S.L."/>
            <person name="Kruys A."/>
            <person name="Hutchinson M.I."/>
            <person name="Powell A.J."/>
            <person name="Barry K."/>
            <person name="Miller A.N."/>
            <person name="Grigoriev I.V."/>
            <person name="Debuchy R."/>
            <person name="Gladieux P."/>
            <person name="Thoren M.H."/>
            <person name="Johannesson H."/>
        </authorList>
    </citation>
    <scope>NUCLEOTIDE SEQUENCE</scope>
    <source>
        <strain evidence="10">8032-3</strain>
    </source>
</reference>
<organism evidence="10 11">
    <name type="scientific">Phialemonium atrogriseum</name>
    <dbReference type="NCBI Taxonomy" id="1093897"/>
    <lineage>
        <taxon>Eukaryota</taxon>
        <taxon>Fungi</taxon>
        <taxon>Dikarya</taxon>
        <taxon>Ascomycota</taxon>
        <taxon>Pezizomycotina</taxon>
        <taxon>Sordariomycetes</taxon>
        <taxon>Sordariomycetidae</taxon>
        <taxon>Cephalothecales</taxon>
        <taxon>Cephalothecaceae</taxon>
        <taxon>Phialemonium</taxon>
    </lineage>
</organism>
<dbReference type="GO" id="GO:0000981">
    <property type="term" value="F:DNA-binding transcription factor activity, RNA polymerase II-specific"/>
    <property type="evidence" value="ECO:0007669"/>
    <property type="project" value="InterPro"/>
</dbReference>
<dbReference type="InterPro" id="IPR036864">
    <property type="entry name" value="Zn2-C6_fun-type_DNA-bd_sf"/>
</dbReference>